<dbReference type="Proteomes" id="UP000053941">
    <property type="component" value="Unassembled WGS sequence"/>
</dbReference>
<proteinExistence type="predicted"/>
<keyword evidence="4" id="KW-0862">Zinc</keyword>
<dbReference type="PANTHER" id="PTHR46233:SF3">
    <property type="entry name" value="HYDROXYACYLGLUTATHIONE HYDROLASE GLOC"/>
    <property type="match status" value="1"/>
</dbReference>
<evidence type="ECO:0000313" key="6">
    <source>
        <dbReference type="EMBL" id="KRO30962.1"/>
    </source>
</evidence>
<keyword evidence="2" id="KW-0479">Metal-binding</keyword>
<comment type="caution">
    <text evidence="6">The sequence shown here is derived from an EMBL/GenBank/DDBJ whole genome shotgun (WGS) entry which is preliminary data.</text>
</comment>
<dbReference type="Gene3D" id="3.60.15.10">
    <property type="entry name" value="Ribonuclease Z/Hydroxyacylglutathione hydrolase-like"/>
    <property type="match status" value="1"/>
</dbReference>
<dbReference type="InterPro" id="IPR036866">
    <property type="entry name" value="RibonucZ/Hydroxyglut_hydro"/>
</dbReference>
<feature type="domain" description="Metallo-beta-lactamase" evidence="5">
    <location>
        <begin position="14"/>
        <end position="210"/>
    </location>
</feature>
<dbReference type="SUPFAM" id="SSF56281">
    <property type="entry name" value="Metallo-hydrolase/oxidoreductase"/>
    <property type="match status" value="1"/>
</dbReference>
<comment type="cofactor">
    <cofactor evidence="1">
        <name>Zn(2+)</name>
        <dbReference type="ChEBI" id="CHEBI:29105"/>
    </cofactor>
</comment>
<dbReference type="GO" id="GO:0016787">
    <property type="term" value="F:hydrolase activity"/>
    <property type="evidence" value="ECO:0007669"/>
    <property type="project" value="UniProtKB-KW"/>
</dbReference>
<evidence type="ECO:0000259" key="5">
    <source>
        <dbReference type="SMART" id="SM00849"/>
    </source>
</evidence>
<sequence>MSLLVDRIVAPYYATNCWIIAPSKNSHCVVIDPGIGIPNLTQEIKAKLTEHNLVIGAIFITHGHLDHTFSLYSLAQDFIESDTYIHKADRDLLVNPERAMGAQSQALLSELGELSGSKIEFQEPERTWSIDSDSQSKLGGMNFSFRHAPGHTPGSTLAIVEDELLISGDVLFKGGIGRTDLPRGSMSDMEITLREKIATLPPHLRVLPGHGDESRMDAELKSNQYLLAATQGRLA</sequence>
<dbReference type="Pfam" id="PF00753">
    <property type="entry name" value="Lactamase_B"/>
    <property type="match status" value="1"/>
</dbReference>
<evidence type="ECO:0000313" key="7">
    <source>
        <dbReference type="Proteomes" id="UP000053941"/>
    </source>
</evidence>
<name>A0A0R2P1U1_9ACTN</name>
<keyword evidence="3" id="KW-0378">Hydrolase</keyword>
<dbReference type="EMBL" id="LIAS01000037">
    <property type="protein sequence ID" value="KRO30962.1"/>
    <property type="molecule type" value="Genomic_DNA"/>
</dbReference>
<evidence type="ECO:0000256" key="2">
    <source>
        <dbReference type="ARBA" id="ARBA00022723"/>
    </source>
</evidence>
<gene>
    <name evidence="6" type="ORF">ABR60_01175</name>
</gene>
<dbReference type="InterPro" id="IPR051453">
    <property type="entry name" value="MBL_Glyoxalase_II"/>
</dbReference>
<dbReference type="CDD" id="cd06262">
    <property type="entry name" value="metallo-hydrolase-like_MBL-fold"/>
    <property type="match status" value="1"/>
</dbReference>
<accession>A0A0R2P1U1</accession>
<dbReference type="GO" id="GO:0046872">
    <property type="term" value="F:metal ion binding"/>
    <property type="evidence" value="ECO:0007669"/>
    <property type="project" value="UniProtKB-KW"/>
</dbReference>
<dbReference type="PANTHER" id="PTHR46233">
    <property type="entry name" value="HYDROXYACYLGLUTATHIONE HYDROLASE GLOC"/>
    <property type="match status" value="1"/>
</dbReference>
<reference evidence="6 7" key="1">
    <citation type="submission" date="2015-10" db="EMBL/GenBank/DDBJ databases">
        <title>Metagenome-Assembled Genomes uncover a global brackish microbiome.</title>
        <authorList>
            <person name="Hugerth L.W."/>
            <person name="Larsson J."/>
            <person name="Alneberg J."/>
            <person name="Lindh M.V."/>
            <person name="Legrand C."/>
            <person name="Pinhassi J."/>
            <person name="Andersson A.F."/>
        </authorList>
    </citation>
    <scope>NUCLEOTIDE SEQUENCE [LARGE SCALE GENOMIC DNA]</scope>
    <source>
        <strain evidence="6">BACL2 MAG-120802-bin41</strain>
    </source>
</reference>
<evidence type="ECO:0000256" key="1">
    <source>
        <dbReference type="ARBA" id="ARBA00001947"/>
    </source>
</evidence>
<protein>
    <recommendedName>
        <fullName evidence="5">Metallo-beta-lactamase domain-containing protein</fullName>
    </recommendedName>
</protein>
<evidence type="ECO:0000256" key="4">
    <source>
        <dbReference type="ARBA" id="ARBA00022833"/>
    </source>
</evidence>
<dbReference type="InterPro" id="IPR001279">
    <property type="entry name" value="Metallo-B-lactamas"/>
</dbReference>
<dbReference type="SMART" id="SM00849">
    <property type="entry name" value="Lactamase_B"/>
    <property type="match status" value="1"/>
</dbReference>
<dbReference type="AlphaFoldDB" id="A0A0R2P1U1"/>
<organism evidence="6 7">
    <name type="scientific">Actinobacteria bacterium BACL2 MAG-120802-bin41</name>
    <dbReference type="NCBI Taxonomy" id="1655568"/>
    <lineage>
        <taxon>Bacteria</taxon>
        <taxon>Bacillati</taxon>
        <taxon>Actinomycetota</taxon>
        <taxon>Actinomycetes</taxon>
        <taxon>Actinomycetes incertae sedis</taxon>
        <taxon>ac1 cluster</taxon>
    </lineage>
</organism>
<evidence type="ECO:0000256" key="3">
    <source>
        <dbReference type="ARBA" id="ARBA00022801"/>
    </source>
</evidence>